<evidence type="ECO:0000313" key="15">
    <source>
        <dbReference type="EMBL" id="KAK0388932.1"/>
    </source>
</evidence>
<comment type="function">
    <text evidence="3">Catalyzes the removal of a penultimate prolyl residue from the N-termini of peptides.</text>
</comment>
<comment type="catalytic activity">
    <reaction evidence="1">
        <text>Release of any N-terminal amino acid, including proline, that is linked to proline, even from a dipeptide or tripeptide.</text>
        <dbReference type="EC" id="3.4.11.9"/>
    </reaction>
</comment>
<evidence type="ECO:0000259" key="14">
    <source>
        <dbReference type="SMART" id="SM01011"/>
    </source>
</evidence>
<reference evidence="15" key="1">
    <citation type="submission" date="2022-10" db="EMBL/GenBank/DDBJ databases">
        <title>Determination and structural analysis of whole genome sequence of Sarocladium strictum F4-1.</title>
        <authorList>
            <person name="Hu L."/>
            <person name="Jiang Y."/>
        </authorList>
    </citation>
    <scope>NUCLEOTIDE SEQUENCE</scope>
    <source>
        <strain evidence="15">F4-1</strain>
    </source>
</reference>
<dbReference type="InterPro" id="IPR007865">
    <property type="entry name" value="Aminopep_P_N"/>
</dbReference>
<dbReference type="EMBL" id="JAPDFR010000002">
    <property type="protein sequence ID" value="KAK0388932.1"/>
    <property type="molecule type" value="Genomic_DNA"/>
</dbReference>
<dbReference type="GO" id="GO:0070006">
    <property type="term" value="F:metalloaminopeptidase activity"/>
    <property type="evidence" value="ECO:0007669"/>
    <property type="project" value="InterPro"/>
</dbReference>
<keyword evidence="8" id="KW-0479">Metal-binding</keyword>
<dbReference type="Pfam" id="PF00557">
    <property type="entry name" value="Peptidase_M24"/>
    <property type="match status" value="1"/>
</dbReference>
<keyword evidence="7" id="KW-0645">Protease</keyword>
<evidence type="ECO:0000256" key="6">
    <source>
        <dbReference type="ARBA" id="ARBA00022438"/>
    </source>
</evidence>
<evidence type="ECO:0000256" key="4">
    <source>
        <dbReference type="ARBA" id="ARBA00008766"/>
    </source>
</evidence>
<dbReference type="AlphaFoldDB" id="A0AA39GMZ6"/>
<dbReference type="FunFam" id="3.90.230.10:FF:000002">
    <property type="entry name" value="Xaa-Pro aminopeptidase 3"/>
    <property type="match status" value="1"/>
</dbReference>
<keyword evidence="6" id="KW-0031">Aminopeptidase</keyword>
<evidence type="ECO:0000256" key="8">
    <source>
        <dbReference type="ARBA" id="ARBA00022723"/>
    </source>
</evidence>
<evidence type="ECO:0000256" key="13">
    <source>
        <dbReference type="SAM" id="MobiDB-lite"/>
    </source>
</evidence>
<evidence type="ECO:0000256" key="11">
    <source>
        <dbReference type="ARBA" id="ARBA00023211"/>
    </source>
</evidence>
<name>A0AA39GMZ6_SARSR</name>
<evidence type="ECO:0000256" key="10">
    <source>
        <dbReference type="ARBA" id="ARBA00023049"/>
    </source>
</evidence>
<dbReference type="InterPro" id="IPR029149">
    <property type="entry name" value="Creatin/AminoP/Spt16_N"/>
</dbReference>
<feature type="compositionally biased region" description="Basic residues" evidence="13">
    <location>
        <begin position="71"/>
        <end position="84"/>
    </location>
</feature>
<dbReference type="InterPro" id="IPR000994">
    <property type="entry name" value="Pept_M24"/>
</dbReference>
<organism evidence="15 16">
    <name type="scientific">Sarocladium strictum</name>
    <name type="common">Black bundle disease fungus</name>
    <name type="synonym">Acremonium strictum</name>
    <dbReference type="NCBI Taxonomy" id="5046"/>
    <lineage>
        <taxon>Eukaryota</taxon>
        <taxon>Fungi</taxon>
        <taxon>Dikarya</taxon>
        <taxon>Ascomycota</taxon>
        <taxon>Pezizomycotina</taxon>
        <taxon>Sordariomycetes</taxon>
        <taxon>Hypocreomycetidae</taxon>
        <taxon>Hypocreales</taxon>
        <taxon>Sarocladiaceae</taxon>
        <taxon>Sarocladium</taxon>
    </lineage>
</organism>
<accession>A0AA39GMZ6</accession>
<dbReference type="GO" id="GO:0006508">
    <property type="term" value="P:proteolysis"/>
    <property type="evidence" value="ECO:0007669"/>
    <property type="project" value="UniProtKB-KW"/>
</dbReference>
<keyword evidence="16" id="KW-1185">Reference proteome</keyword>
<evidence type="ECO:0000256" key="3">
    <source>
        <dbReference type="ARBA" id="ARBA00002443"/>
    </source>
</evidence>
<dbReference type="Pfam" id="PF05195">
    <property type="entry name" value="AMP_N"/>
    <property type="match status" value="1"/>
</dbReference>
<evidence type="ECO:0000313" key="16">
    <source>
        <dbReference type="Proteomes" id="UP001175261"/>
    </source>
</evidence>
<dbReference type="Gene3D" id="3.90.230.10">
    <property type="entry name" value="Creatinase/methionine aminopeptidase superfamily"/>
    <property type="match status" value="1"/>
</dbReference>
<dbReference type="EC" id="3.4.11.9" evidence="5"/>
<protein>
    <recommendedName>
        <fullName evidence="5">Xaa-Pro aminopeptidase</fullName>
        <ecNumber evidence="5">3.4.11.9</ecNumber>
    </recommendedName>
    <alternativeName>
        <fullName evidence="12">Aminoacylproline aminopeptidase</fullName>
    </alternativeName>
</protein>
<evidence type="ECO:0000256" key="2">
    <source>
        <dbReference type="ARBA" id="ARBA00001936"/>
    </source>
</evidence>
<feature type="domain" description="Aminopeptidase P N-terminal" evidence="14">
    <location>
        <begin position="102"/>
        <end position="236"/>
    </location>
</feature>
<keyword evidence="11" id="KW-0464">Manganese</keyword>
<keyword evidence="10" id="KW-0482">Metalloprotease</keyword>
<evidence type="ECO:0000256" key="7">
    <source>
        <dbReference type="ARBA" id="ARBA00022670"/>
    </source>
</evidence>
<dbReference type="PANTHER" id="PTHR43226">
    <property type="entry name" value="XAA-PRO AMINOPEPTIDASE 3"/>
    <property type="match status" value="1"/>
</dbReference>
<gene>
    <name evidence="15" type="ORF">NLU13_2509</name>
</gene>
<evidence type="ECO:0000256" key="9">
    <source>
        <dbReference type="ARBA" id="ARBA00022801"/>
    </source>
</evidence>
<sequence>MAGHLRIFSSTSSSTPAFASLCTSVAINTSRRSCCRCSRLASDLPPLPNRQQRQHQRLFTSQAQRPTPKLPYKHRTSKSSRRQRSLATMVAEDFESVLLRKYPGKLHARRTLVEISKKVSDPNGILYLEGRQEKLQEDNDSPEPFRQRRYFYYLTGCNVADCRFIYDIAADKSILFIPPINADDVIWSGLPLSIDQALAQYDVDEVMLTPEINPVLARLGAKNPNATVYAIANQVSEDVTFLGFDKKDFEVLKPAIEAARVVKDEFEVAMIRKANHISGLAHQACVQRVKTASNEQEIEATFLEKCVSNGAKEMAYHPIMASGRAAATLHYVANNAPLAGKQNMLLDAGAEWNNYASDITRTFPLTGKFTPESRAIYDIVLKMQKDTTAILKAGVVWDDVHLLAHKIAIDGLLSLGILKGDKDEILKARTSAAFFPHGLGHYLGMDTHDVGGNPNPKDPDTFFRYLRLRGKLPSGGVVTNEPGIYFCEFIIRPYLQDPVHSKFIDEEVLDKYWDVGGVRIEDNILITEDGYENLTSAAKEADAIEALAAAA</sequence>
<comment type="similarity">
    <text evidence="4">Belongs to the peptidase M24B family.</text>
</comment>
<evidence type="ECO:0000256" key="1">
    <source>
        <dbReference type="ARBA" id="ARBA00001424"/>
    </source>
</evidence>
<dbReference type="SUPFAM" id="SSF53092">
    <property type="entry name" value="Creatinase/prolidase N-terminal domain"/>
    <property type="match status" value="1"/>
</dbReference>
<evidence type="ECO:0000256" key="5">
    <source>
        <dbReference type="ARBA" id="ARBA00012574"/>
    </source>
</evidence>
<dbReference type="SUPFAM" id="SSF55920">
    <property type="entry name" value="Creatinase/aminopeptidase"/>
    <property type="match status" value="1"/>
</dbReference>
<dbReference type="Proteomes" id="UP001175261">
    <property type="component" value="Unassembled WGS sequence"/>
</dbReference>
<comment type="cofactor">
    <cofactor evidence="2">
        <name>Mn(2+)</name>
        <dbReference type="ChEBI" id="CHEBI:29035"/>
    </cofactor>
</comment>
<keyword evidence="9" id="KW-0378">Hydrolase</keyword>
<proteinExistence type="inferred from homology"/>
<dbReference type="InterPro" id="IPR036005">
    <property type="entry name" value="Creatinase/aminopeptidase-like"/>
</dbReference>
<dbReference type="Gene3D" id="3.40.350.10">
    <property type="entry name" value="Creatinase/prolidase N-terminal domain"/>
    <property type="match status" value="1"/>
</dbReference>
<dbReference type="GO" id="GO:0030145">
    <property type="term" value="F:manganese ion binding"/>
    <property type="evidence" value="ECO:0007669"/>
    <property type="project" value="InterPro"/>
</dbReference>
<dbReference type="CDD" id="cd01087">
    <property type="entry name" value="Prolidase"/>
    <property type="match status" value="1"/>
</dbReference>
<dbReference type="InterPro" id="IPR052433">
    <property type="entry name" value="X-Pro_dipept-like"/>
</dbReference>
<dbReference type="SMART" id="SM01011">
    <property type="entry name" value="AMP_N"/>
    <property type="match status" value="1"/>
</dbReference>
<comment type="caution">
    <text evidence="15">The sequence shown here is derived from an EMBL/GenBank/DDBJ whole genome shotgun (WGS) entry which is preliminary data.</text>
</comment>
<dbReference type="PANTHER" id="PTHR43226:SF1">
    <property type="entry name" value="XAA-PRO DIPEPTIDASE"/>
    <property type="match status" value="1"/>
</dbReference>
<evidence type="ECO:0000256" key="12">
    <source>
        <dbReference type="ARBA" id="ARBA00030849"/>
    </source>
</evidence>
<feature type="region of interest" description="Disordered" evidence="13">
    <location>
        <begin position="46"/>
        <end position="85"/>
    </location>
</feature>